<dbReference type="OMA" id="CEHEYQK"/>
<dbReference type="GO" id="GO:0009507">
    <property type="term" value="C:chloroplast"/>
    <property type="evidence" value="ECO:0007669"/>
    <property type="project" value="InterPro"/>
</dbReference>
<name>A0A022QT03_ERYGU</name>
<proteinExistence type="predicted"/>
<dbReference type="PANTHER" id="PTHR36762">
    <property type="entry name" value="LIGHT-REGULATED PROTEIN 1, CHLOROPLASTIC"/>
    <property type="match status" value="1"/>
</dbReference>
<dbReference type="Pfam" id="PF07207">
    <property type="entry name" value="Lir1"/>
    <property type="match status" value="1"/>
</dbReference>
<evidence type="ECO:0008006" key="3">
    <source>
        <dbReference type="Google" id="ProtNLM"/>
    </source>
</evidence>
<gene>
    <name evidence="1" type="ORF">MIMGU_mgv1a016240mg</name>
</gene>
<reference evidence="1 2" key="1">
    <citation type="journal article" date="2013" name="Proc. Natl. Acad. Sci. U.S.A.">
        <title>Fine-scale variation in meiotic recombination in Mimulus inferred from population shotgun sequencing.</title>
        <authorList>
            <person name="Hellsten U."/>
            <person name="Wright K.M."/>
            <person name="Jenkins J."/>
            <person name="Shu S."/>
            <person name="Yuan Y."/>
            <person name="Wessler S.R."/>
            <person name="Schmutz J."/>
            <person name="Willis J.H."/>
            <person name="Rokhsar D.S."/>
        </authorList>
    </citation>
    <scope>NUCLEOTIDE SEQUENCE [LARGE SCALE GENOMIC DNA]</scope>
    <source>
        <strain evidence="2">cv. DUN x IM62</strain>
    </source>
</reference>
<organism evidence="1 2">
    <name type="scientific">Erythranthe guttata</name>
    <name type="common">Yellow monkey flower</name>
    <name type="synonym">Mimulus guttatus</name>
    <dbReference type="NCBI Taxonomy" id="4155"/>
    <lineage>
        <taxon>Eukaryota</taxon>
        <taxon>Viridiplantae</taxon>
        <taxon>Streptophyta</taxon>
        <taxon>Embryophyta</taxon>
        <taxon>Tracheophyta</taxon>
        <taxon>Spermatophyta</taxon>
        <taxon>Magnoliopsida</taxon>
        <taxon>eudicotyledons</taxon>
        <taxon>Gunneridae</taxon>
        <taxon>Pentapetalae</taxon>
        <taxon>asterids</taxon>
        <taxon>lamiids</taxon>
        <taxon>Lamiales</taxon>
        <taxon>Phrymaceae</taxon>
        <taxon>Erythranthe</taxon>
    </lineage>
</organism>
<dbReference type="STRING" id="4155.A0A022QT03"/>
<accession>A0A022QT03</accession>
<evidence type="ECO:0000313" key="2">
    <source>
        <dbReference type="Proteomes" id="UP000030748"/>
    </source>
</evidence>
<dbReference type="Proteomes" id="UP000030748">
    <property type="component" value="Unassembled WGS sequence"/>
</dbReference>
<protein>
    <recommendedName>
        <fullName evidence="3">Light-regulated protein</fullName>
    </recommendedName>
</protein>
<keyword evidence="2" id="KW-1185">Reference proteome</keyword>
<dbReference type="EMBL" id="KI630881">
    <property type="protein sequence ID" value="EYU31872.1"/>
    <property type="molecule type" value="Genomic_DNA"/>
</dbReference>
<dbReference type="PANTHER" id="PTHR36762:SF2">
    <property type="entry name" value="LIGHT-REGULATED PROTEIN 1, CHLOROPLASTIC"/>
    <property type="match status" value="1"/>
</dbReference>
<dbReference type="eggNOG" id="ENOG502S43X">
    <property type="taxonomic scope" value="Eukaryota"/>
</dbReference>
<dbReference type="InterPro" id="IPR009856">
    <property type="entry name" value="Lir1"/>
</dbReference>
<sequence>MQTALSSSSLLSIIMNNKNPPPKLQLLPASISKTCRFDSIRSNAQSVNYSSPISVFPAEACETVGGEACLADIGPEVKLEPAQPNIPKKTASEPIDREYLDYTQDSRTVLLGEACEVLGGDFCEPPYPK</sequence>
<evidence type="ECO:0000313" key="1">
    <source>
        <dbReference type="EMBL" id="EYU31872.1"/>
    </source>
</evidence>
<dbReference type="PhylomeDB" id="A0A022QT03"/>
<dbReference type="OrthoDB" id="2011897at2759"/>
<dbReference type="AlphaFoldDB" id="A0A022QT03"/>
<dbReference type="KEGG" id="egt:105964103"/>